<dbReference type="PROSITE" id="PS50011">
    <property type="entry name" value="PROTEIN_KINASE_DOM"/>
    <property type="match status" value="1"/>
</dbReference>
<organism evidence="9 10">
    <name type="scientific">Linum tenue</name>
    <dbReference type="NCBI Taxonomy" id="586396"/>
    <lineage>
        <taxon>Eukaryota</taxon>
        <taxon>Viridiplantae</taxon>
        <taxon>Streptophyta</taxon>
        <taxon>Embryophyta</taxon>
        <taxon>Tracheophyta</taxon>
        <taxon>Spermatophyta</taxon>
        <taxon>Magnoliopsida</taxon>
        <taxon>eudicotyledons</taxon>
        <taxon>Gunneridae</taxon>
        <taxon>Pentapetalae</taxon>
        <taxon>rosids</taxon>
        <taxon>fabids</taxon>
        <taxon>Malpighiales</taxon>
        <taxon>Linaceae</taxon>
        <taxon>Linum</taxon>
    </lineage>
</organism>
<dbReference type="AlphaFoldDB" id="A0AAV0PZB8"/>
<dbReference type="SMART" id="SM00220">
    <property type="entry name" value="S_TKc"/>
    <property type="match status" value="1"/>
</dbReference>
<evidence type="ECO:0000256" key="7">
    <source>
        <dbReference type="SAM" id="MobiDB-lite"/>
    </source>
</evidence>
<dbReference type="InterPro" id="IPR008271">
    <property type="entry name" value="Ser/Thr_kinase_AS"/>
</dbReference>
<evidence type="ECO:0000256" key="2">
    <source>
        <dbReference type="ARBA" id="ARBA00022741"/>
    </source>
</evidence>
<feature type="region of interest" description="Disordered" evidence="7">
    <location>
        <begin position="53"/>
        <end position="109"/>
    </location>
</feature>
<accession>A0AAV0PZB8</accession>
<feature type="binding site" evidence="5">
    <location>
        <position position="160"/>
    </location>
    <ligand>
        <name>ATP</name>
        <dbReference type="ChEBI" id="CHEBI:30616"/>
    </ligand>
</feature>
<dbReference type="PANTHER" id="PTHR46008">
    <property type="entry name" value="LEAF RUST 10 DISEASE-RESISTANCE LOCUS RECEPTOR-LIKE PROTEIN KINASE-LIKE 1.4"/>
    <property type="match status" value="1"/>
</dbReference>
<gene>
    <name evidence="9" type="ORF">LITE_LOCUS40431</name>
</gene>
<dbReference type="Gene3D" id="1.10.510.10">
    <property type="entry name" value="Transferase(Phosphotransferase) domain 1"/>
    <property type="match status" value="1"/>
</dbReference>
<evidence type="ECO:0000313" key="9">
    <source>
        <dbReference type="EMBL" id="CAI0475521.1"/>
    </source>
</evidence>
<evidence type="ECO:0000256" key="5">
    <source>
        <dbReference type="PROSITE-ProRule" id="PRU10141"/>
    </source>
</evidence>
<keyword evidence="3" id="KW-0418">Kinase</keyword>
<dbReference type="PROSITE" id="PS00107">
    <property type="entry name" value="PROTEIN_KINASE_ATP"/>
    <property type="match status" value="1"/>
</dbReference>
<keyword evidence="6" id="KW-0723">Serine/threonine-protein kinase</keyword>
<feature type="region of interest" description="Disordered" evidence="7">
    <location>
        <begin position="1"/>
        <end position="27"/>
    </location>
</feature>
<evidence type="ECO:0000256" key="4">
    <source>
        <dbReference type="ARBA" id="ARBA00022840"/>
    </source>
</evidence>
<dbReference type="Pfam" id="PF00069">
    <property type="entry name" value="Pkinase"/>
    <property type="match status" value="1"/>
</dbReference>
<feature type="compositionally biased region" description="Low complexity" evidence="7">
    <location>
        <begin position="65"/>
        <end position="107"/>
    </location>
</feature>
<feature type="region of interest" description="Disordered" evidence="7">
    <location>
        <begin position="448"/>
        <end position="471"/>
    </location>
</feature>
<dbReference type="Gene3D" id="3.30.200.20">
    <property type="entry name" value="Phosphorylase Kinase, domain 1"/>
    <property type="match status" value="1"/>
</dbReference>
<dbReference type="PROSITE" id="PS00108">
    <property type="entry name" value="PROTEIN_KINASE_ST"/>
    <property type="match status" value="1"/>
</dbReference>
<feature type="domain" description="Protein kinase" evidence="8">
    <location>
        <begin position="132"/>
        <end position="436"/>
    </location>
</feature>
<dbReference type="InterPro" id="IPR011009">
    <property type="entry name" value="Kinase-like_dom_sf"/>
</dbReference>
<evidence type="ECO:0000256" key="3">
    <source>
        <dbReference type="ARBA" id="ARBA00022777"/>
    </source>
</evidence>
<comment type="caution">
    <text evidence="9">The sequence shown here is derived from an EMBL/GenBank/DDBJ whole genome shotgun (WGS) entry which is preliminary data.</text>
</comment>
<name>A0AAV0PZB8_9ROSI</name>
<keyword evidence="10" id="KW-1185">Reference proteome</keyword>
<proteinExistence type="inferred from homology"/>
<evidence type="ECO:0000256" key="1">
    <source>
        <dbReference type="ARBA" id="ARBA00022679"/>
    </source>
</evidence>
<feature type="compositionally biased region" description="Basic residues" evidence="7">
    <location>
        <begin position="1"/>
        <end position="11"/>
    </location>
</feature>
<feature type="compositionally biased region" description="Low complexity" evidence="7">
    <location>
        <begin position="448"/>
        <end position="457"/>
    </location>
</feature>
<reference evidence="9" key="1">
    <citation type="submission" date="2022-08" db="EMBL/GenBank/DDBJ databases">
        <authorList>
            <person name="Gutierrez-Valencia J."/>
        </authorList>
    </citation>
    <scope>NUCLEOTIDE SEQUENCE</scope>
</reference>
<dbReference type="SUPFAM" id="SSF56112">
    <property type="entry name" value="Protein kinase-like (PK-like)"/>
    <property type="match status" value="1"/>
</dbReference>
<dbReference type="InterPro" id="IPR017441">
    <property type="entry name" value="Protein_kinase_ATP_BS"/>
</dbReference>
<dbReference type="GO" id="GO:0004674">
    <property type="term" value="F:protein serine/threonine kinase activity"/>
    <property type="evidence" value="ECO:0007669"/>
    <property type="project" value="UniProtKB-KW"/>
</dbReference>
<sequence>MRRANSKKKQINRSQRENGDQGKSSPSSLLKFVKAAAGKVAGVFTNFLGRRPSDRSTAATVNLASRSTSTTTGSYFSSDLSRVSNSSKSTSRLKSSSSYGSYSTSTTSGGGGGVFGTQTYSLQEIVKATDKFSAANKIGEGSFGTVYKGRLSDGSLVAVKRGKKNSQDKRLTTEFRNEILTLSRIEHLNLVRLYGYVEHEDEQILLVEYVNNGNLREHLDNRRGTVLEIGERLDVAIDVAHAITYLHMYTDRAIIHRDIKASNILLTDKLRAKVADFGFARLAAEDSKDTHISTQIKGTTGYLDPEYLRTYTLTEKSDVFSFGVLLVELVTGRQPIDQKRSVKEKVTIKWVTNQPRQDIVVGHRIEIKASVLGWGLMQAMQRLRGGDAIMVMDPILRRNPASNRAAEEVLKLAQKCLATMRQSRPSMKECAEVLWRIRKEFREAAALHSSSSSASAAAPPPFQSADYPRRYPDETRRTTFGIEDHGDNPRFISA</sequence>
<dbReference type="PANTHER" id="PTHR46008:SF48">
    <property type="entry name" value="PROTEIN KINASE DOMAIN-CONTAINING PROTEIN"/>
    <property type="match status" value="1"/>
</dbReference>
<dbReference type="Proteomes" id="UP001154282">
    <property type="component" value="Unassembled WGS sequence"/>
</dbReference>
<keyword evidence="4 5" id="KW-0067">ATP-binding</keyword>
<dbReference type="EMBL" id="CAMGYJ010000009">
    <property type="protein sequence ID" value="CAI0475521.1"/>
    <property type="molecule type" value="Genomic_DNA"/>
</dbReference>
<protein>
    <recommendedName>
        <fullName evidence="8">Protein kinase domain-containing protein</fullName>
    </recommendedName>
</protein>
<keyword evidence="2 5" id="KW-0547">Nucleotide-binding</keyword>
<dbReference type="GO" id="GO:0005524">
    <property type="term" value="F:ATP binding"/>
    <property type="evidence" value="ECO:0007669"/>
    <property type="project" value="UniProtKB-UniRule"/>
</dbReference>
<evidence type="ECO:0000313" key="10">
    <source>
        <dbReference type="Proteomes" id="UP001154282"/>
    </source>
</evidence>
<comment type="similarity">
    <text evidence="6">Belongs to the protein kinase superfamily.</text>
</comment>
<feature type="compositionally biased region" description="Polar residues" evidence="7">
    <location>
        <begin position="55"/>
        <end position="64"/>
    </location>
</feature>
<evidence type="ECO:0000259" key="8">
    <source>
        <dbReference type="PROSITE" id="PS50011"/>
    </source>
</evidence>
<dbReference type="InterPro" id="IPR000719">
    <property type="entry name" value="Prot_kinase_dom"/>
</dbReference>
<keyword evidence="1" id="KW-0808">Transferase</keyword>
<evidence type="ECO:0000256" key="6">
    <source>
        <dbReference type="RuleBase" id="RU000304"/>
    </source>
</evidence>